<evidence type="ECO:0000256" key="2">
    <source>
        <dbReference type="SAM" id="MobiDB-lite"/>
    </source>
</evidence>
<dbReference type="PANTHER" id="PTHR42916:SF1">
    <property type="entry name" value="PROTEIN PHYLLO, CHLOROPLASTIC"/>
    <property type="match status" value="1"/>
</dbReference>
<comment type="caution">
    <text evidence="4">The sequence shown here is derived from an EMBL/GenBank/DDBJ whole genome shotgun (WGS) entry which is preliminary data.</text>
</comment>
<keyword evidence="1" id="KW-0456">Lyase</keyword>
<feature type="compositionally biased region" description="Low complexity" evidence="2">
    <location>
        <begin position="556"/>
        <end position="626"/>
    </location>
</feature>
<dbReference type="InterPro" id="IPR029058">
    <property type="entry name" value="AB_hydrolase_fold"/>
</dbReference>
<organism evidence="4 5">
    <name type="scientific">Dunaliella salina</name>
    <name type="common">Green alga</name>
    <name type="synonym">Protococcus salinus</name>
    <dbReference type="NCBI Taxonomy" id="3046"/>
    <lineage>
        <taxon>Eukaryota</taxon>
        <taxon>Viridiplantae</taxon>
        <taxon>Chlorophyta</taxon>
        <taxon>core chlorophytes</taxon>
        <taxon>Chlorophyceae</taxon>
        <taxon>CS clade</taxon>
        <taxon>Chlamydomonadales</taxon>
        <taxon>Dunaliellaceae</taxon>
        <taxon>Dunaliella</taxon>
    </lineage>
</organism>
<dbReference type="EMBL" id="MU069621">
    <property type="protein sequence ID" value="KAF5837289.1"/>
    <property type="molecule type" value="Genomic_DNA"/>
</dbReference>
<evidence type="ECO:0000256" key="1">
    <source>
        <dbReference type="ARBA" id="ARBA00023239"/>
    </source>
</evidence>
<feature type="compositionally biased region" description="Low complexity" evidence="2">
    <location>
        <begin position="443"/>
        <end position="465"/>
    </location>
</feature>
<dbReference type="SUPFAM" id="SSF53474">
    <property type="entry name" value="alpha/beta-Hydrolases"/>
    <property type="match status" value="1"/>
</dbReference>
<feature type="region of interest" description="Disordered" evidence="2">
    <location>
        <begin position="401"/>
        <end position="421"/>
    </location>
</feature>
<evidence type="ECO:0000259" key="3">
    <source>
        <dbReference type="Pfam" id="PF00561"/>
    </source>
</evidence>
<gene>
    <name evidence="4" type="ORF">DUNSADRAFT_4552</name>
</gene>
<feature type="compositionally biased region" description="Low complexity" evidence="2">
    <location>
        <begin position="24"/>
        <end position="42"/>
    </location>
</feature>
<proteinExistence type="predicted"/>
<feature type="region of interest" description="Disordered" evidence="2">
    <location>
        <begin position="480"/>
        <end position="500"/>
    </location>
</feature>
<dbReference type="InterPro" id="IPR000073">
    <property type="entry name" value="AB_hydrolase_1"/>
</dbReference>
<feature type="region of interest" description="Disordered" evidence="2">
    <location>
        <begin position="354"/>
        <end position="388"/>
    </location>
</feature>
<feature type="domain" description="AB hydrolase-1" evidence="3">
    <location>
        <begin position="507"/>
        <end position="722"/>
    </location>
</feature>
<dbReference type="Pfam" id="PF00561">
    <property type="entry name" value="Abhydrolase_1"/>
    <property type="match status" value="1"/>
</dbReference>
<evidence type="ECO:0000313" key="5">
    <source>
        <dbReference type="Proteomes" id="UP000815325"/>
    </source>
</evidence>
<name>A0ABQ7GRT1_DUNSA</name>
<dbReference type="PANTHER" id="PTHR42916">
    <property type="entry name" value="2-SUCCINYL-5-ENOLPYRUVYL-6-HYDROXY-3-CYCLOHEXENE-1-CARBOXYLATE SYNTHASE"/>
    <property type="match status" value="1"/>
</dbReference>
<feature type="compositionally biased region" description="Low complexity" evidence="2">
    <location>
        <begin position="401"/>
        <end position="414"/>
    </location>
</feature>
<dbReference type="Gene3D" id="3.40.50.1820">
    <property type="entry name" value="alpha/beta hydrolase"/>
    <property type="match status" value="2"/>
</dbReference>
<feature type="region of interest" description="Disordered" evidence="2">
    <location>
        <begin position="547"/>
        <end position="643"/>
    </location>
</feature>
<accession>A0ABQ7GRT1</accession>
<feature type="compositionally biased region" description="Low complexity" evidence="2">
    <location>
        <begin position="228"/>
        <end position="258"/>
    </location>
</feature>
<feature type="compositionally biased region" description="Polar residues" evidence="2">
    <location>
        <begin position="354"/>
        <end position="369"/>
    </location>
</feature>
<sequence>MPYAVDESLDDGSWSLPPLPTPSPAAAGGSSSSSSSTTGAHGPPLDGLAAIVVKPARLGGIEAALGLAAAASRHGIRQARCVCRLCRAFPNGGSVRRCADGLLRACWQVPWLLVDPCPYGHLTEMEKLAMCQELPQGGSCEHCNEDMIERVEKKVLTQDRHMGSPSACCCRVPQAVISSCFESPSGSWFPQTKSECVTHDSLAVISSCFESPVGISTLAVVAAAADALSPASDPTDSTTPTTTSSSSTTPHSPTFHSSQPYSNTQPISGTSSGAGASSGIPALGMAKGKGASTQHGLGTLQWFQPEPLFAFLCSLGAADSSVGSGSVGRGSSSGSSSSSSILLADAVHVLQQAASASPQRTANRTRLQTPSMSAAAGGPASSAPLSPPSFEELAWEQTVHTSSCSSSSSSSSTRHNSHSHPGCVITLRGILVRPRHPLPLHQTSPSPNTVTTTTHPHTTTTATHQTASIYPHPAAATGSAAAADAAASSPHSLSPSHSTCPLPSSGLVVLLHGFLGSSQDWRAHMQGLAAHGHTCLAIDLPGHGSTTITPTTVADPSTNSTIATTNAPTATDPRTTTTTSNASTNTTSDSSTTTTTSSNDAPTTAADPSTAAANSTTIITNAPTIALDPSTTSAGRHSPAAADPSIAPAAYATSRSNTSITNPSNIPSIEDCASLVGGALRQAGVERCGLLVGYSLGARLALCLAVQQPRLVGRLALVSGTPGIKPRLVGRLALVSGTPGIKVFVSSG</sequence>
<feature type="compositionally biased region" description="Low complexity" evidence="2">
    <location>
        <begin position="268"/>
        <end position="279"/>
    </location>
</feature>
<feature type="region of interest" description="Disordered" evidence="2">
    <location>
        <begin position="436"/>
        <end position="465"/>
    </location>
</feature>
<keyword evidence="5" id="KW-1185">Reference proteome</keyword>
<dbReference type="Proteomes" id="UP000815325">
    <property type="component" value="Unassembled WGS sequence"/>
</dbReference>
<feature type="region of interest" description="Disordered" evidence="2">
    <location>
        <begin position="1"/>
        <end position="42"/>
    </location>
</feature>
<feature type="compositionally biased region" description="Low complexity" evidence="2">
    <location>
        <begin position="370"/>
        <end position="384"/>
    </location>
</feature>
<reference evidence="4" key="1">
    <citation type="submission" date="2017-08" db="EMBL/GenBank/DDBJ databases">
        <authorList>
            <person name="Polle J.E."/>
            <person name="Barry K."/>
            <person name="Cushman J."/>
            <person name="Schmutz J."/>
            <person name="Tran D."/>
            <person name="Hathwaick L.T."/>
            <person name="Yim W.C."/>
            <person name="Jenkins J."/>
            <person name="Mckie-Krisberg Z.M."/>
            <person name="Prochnik S."/>
            <person name="Lindquist E."/>
            <person name="Dockter R.B."/>
            <person name="Adam C."/>
            <person name="Molina H."/>
            <person name="Bunkerborg J."/>
            <person name="Jin E."/>
            <person name="Buchheim M."/>
            <person name="Magnuson J."/>
        </authorList>
    </citation>
    <scope>NUCLEOTIDE SEQUENCE</scope>
    <source>
        <strain evidence="4">CCAP 19/18</strain>
    </source>
</reference>
<feature type="region of interest" description="Disordered" evidence="2">
    <location>
        <begin position="228"/>
        <end position="291"/>
    </location>
</feature>
<protein>
    <recommendedName>
        <fullName evidence="3">AB hydrolase-1 domain-containing protein</fullName>
    </recommendedName>
</protein>
<evidence type="ECO:0000313" key="4">
    <source>
        <dbReference type="EMBL" id="KAF5837289.1"/>
    </source>
</evidence>